<gene>
    <name evidence="7" type="ORF">OE88DRAFT_1717926</name>
</gene>
<dbReference type="InterPro" id="IPR011032">
    <property type="entry name" value="GroES-like_sf"/>
</dbReference>
<feature type="domain" description="Alcohol dehydrogenase-like C-terminal" evidence="5">
    <location>
        <begin position="176"/>
        <end position="305"/>
    </location>
</feature>
<dbReference type="InterPro" id="IPR050129">
    <property type="entry name" value="Zn_alcohol_dh"/>
</dbReference>
<evidence type="ECO:0000259" key="6">
    <source>
        <dbReference type="Pfam" id="PF08240"/>
    </source>
</evidence>
<dbReference type="Pfam" id="PF08240">
    <property type="entry name" value="ADH_N"/>
    <property type="match status" value="1"/>
</dbReference>
<dbReference type="CDD" id="cd08234">
    <property type="entry name" value="threonine_DH_like"/>
    <property type="match status" value="1"/>
</dbReference>
<comment type="similarity">
    <text evidence="4">Belongs to the zinc-containing alcohol dehydrogenase family.</text>
</comment>
<evidence type="ECO:0000256" key="1">
    <source>
        <dbReference type="ARBA" id="ARBA00022723"/>
    </source>
</evidence>
<dbReference type="GO" id="GO:0008270">
    <property type="term" value="F:zinc ion binding"/>
    <property type="evidence" value="ECO:0007669"/>
    <property type="project" value="InterPro"/>
</dbReference>
<evidence type="ECO:0000256" key="4">
    <source>
        <dbReference type="RuleBase" id="RU361277"/>
    </source>
</evidence>
<dbReference type="AlphaFoldDB" id="A0A5C3N9A7"/>
<name>A0A5C3N9A7_9AGAM</name>
<dbReference type="InterPro" id="IPR013149">
    <property type="entry name" value="ADH-like_C"/>
</dbReference>
<keyword evidence="8" id="KW-1185">Reference proteome</keyword>
<dbReference type="SUPFAM" id="SSF50129">
    <property type="entry name" value="GroES-like"/>
    <property type="match status" value="1"/>
</dbReference>
<keyword evidence="2 4" id="KW-0862">Zinc</keyword>
<dbReference type="Pfam" id="PF00107">
    <property type="entry name" value="ADH_zinc_N"/>
    <property type="match status" value="1"/>
</dbReference>
<sequence>MTPAQMKAVVYSAPSQFSVREEPVPRPAKGQILIKVSCVGVCGSDGHIHAGEFPVLYPLIPGHEVMGTVHSIGEGVDGYMIGDRCVVEPVAFCGQCFFCRRGNHVMCLNLGGHGVTFPGGFAEYMLTEASRVFKIKNLTDEEAVLIEPTSCALHAIDRLKVKVGAEALVIGAGPSGMMLAQLLKLNGASKVVVVAPAGRKMEVARRLEAGDEYVELDRSDSRAGWAKVKREYPRGFDVVVEMTGSEAIINDAINYVRRGGSLMIYSLYPPSALVHWPPSKIFADEIEILGSMAQAYCFPRAVEYIESRKVKTQGVVTDIFKLDEWEKVLEKMESRDFVKIAVKV</sequence>
<protein>
    <submittedName>
        <fullName evidence="7">NADP+-dependent D-mannitol dehydrogenase</fullName>
    </submittedName>
</protein>
<proteinExistence type="inferred from homology"/>
<dbReference type="Gene3D" id="3.40.50.720">
    <property type="entry name" value="NAD(P)-binding Rossmann-like Domain"/>
    <property type="match status" value="1"/>
</dbReference>
<reference evidence="7 8" key="1">
    <citation type="journal article" date="2019" name="Nat. Ecol. Evol.">
        <title>Megaphylogeny resolves global patterns of mushroom evolution.</title>
        <authorList>
            <person name="Varga T."/>
            <person name="Krizsan K."/>
            <person name="Foldi C."/>
            <person name="Dima B."/>
            <person name="Sanchez-Garcia M."/>
            <person name="Sanchez-Ramirez S."/>
            <person name="Szollosi G.J."/>
            <person name="Szarkandi J.G."/>
            <person name="Papp V."/>
            <person name="Albert L."/>
            <person name="Andreopoulos W."/>
            <person name="Angelini C."/>
            <person name="Antonin V."/>
            <person name="Barry K.W."/>
            <person name="Bougher N.L."/>
            <person name="Buchanan P."/>
            <person name="Buyck B."/>
            <person name="Bense V."/>
            <person name="Catcheside P."/>
            <person name="Chovatia M."/>
            <person name="Cooper J."/>
            <person name="Damon W."/>
            <person name="Desjardin D."/>
            <person name="Finy P."/>
            <person name="Geml J."/>
            <person name="Haridas S."/>
            <person name="Hughes K."/>
            <person name="Justo A."/>
            <person name="Karasinski D."/>
            <person name="Kautmanova I."/>
            <person name="Kiss B."/>
            <person name="Kocsube S."/>
            <person name="Kotiranta H."/>
            <person name="LaButti K.M."/>
            <person name="Lechner B.E."/>
            <person name="Liimatainen K."/>
            <person name="Lipzen A."/>
            <person name="Lukacs Z."/>
            <person name="Mihaltcheva S."/>
            <person name="Morgado L.N."/>
            <person name="Niskanen T."/>
            <person name="Noordeloos M.E."/>
            <person name="Ohm R.A."/>
            <person name="Ortiz-Santana B."/>
            <person name="Ovrebo C."/>
            <person name="Racz N."/>
            <person name="Riley R."/>
            <person name="Savchenko A."/>
            <person name="Shiryaev A."/>
            <person name="Soop K."/>
            <person name="Spirin V."/>
            <person name="Szebenyi C."/>
            <person name="Tomsovsky M."/>
            <person name="Tulloss R.E."/>
            <person name="Uehling J."/>
            <person name="Grigoriev I.V."/>
            <person name="Vagvolgyi C."/>
            <person name="Papp T."/>
            <person name="Martin F.M."/>
            <person name="Miettinen O."/>
            <person name="Hibbett D.S."/>
            <person name="Nagy L.G."/>
        </authorList>
    </citation>
    <scope>NUCLEOTIDE SEQUENCE [LARGE SCALE GENOMIC DNA]</scope>
    <source>
        <strain evidence="7 8">OMC1185</strain>
    </source>
</reference>
<accession>A0A5C3N9A7</accession>
<dbReference type="SUPFAM" id="SSF51735">
    <property type="entry name" value="NAD(P)-binding Rossmann-fold domains"/>
    <property type="match status" value="1"/>
</dbReference>
<dbReference type="Gene3D" id="3.90.180.10">
    <property type="entry name" value="Medium-chain alcohol dehydrogenases, catalytic domain"/>
    <property type="match status" value="1"/>
</dbReference>
<evidence type="ECO:0000259" key="5">
    <source>
        <dbReference type="Pfam" id="PF00107"/>
    </source>
</evidence>
<dbReference type="OrthoDB" id="1879366at2759"/>
<comment type="cofactor">
    <cofactor evidence="4">
        <name>Zn(2+)</name>
        <dbReference type="ChEBI" id="CHEBI:29105"/>
    </cofactor>
</comment>
<dbReference type="PANTHER" id="PTHR43401:SF2">
    <property type="entry name" value="L-THREONINE 3-DEHYDROGENASE"/>
    <property type="match status" value="1"/>
</dbReference>
<dbReference type="InterPro" id="IPR036291">
    <property type="entry name" value="NAD(P)-bd_dom_sf"/>
</dbReference>
<dbReference type="PANTHER" id="PTHR43401">
    <property type="entry name" value="L-THREONINE 3-DEHYDROGENASE"/>
    <property type="match status" value="1"/>
</dbReference>
<organism evidence="7 8">
    <name type="scientific">Heliocybe sulcata</name>
    <dbReference type="NCBI Taxonomy" id="5364"/>
    <lineage>
        <taxon>Eukaryota</taxon>
        <taxon>Fungi</taxon>
        <taxon>Dikarya</taxon>
        <taxon>Basidiomycota</taxon>
        <taxon>Agaricomycotina</taxon>
        <taxon>Agaricomycetes</taxon>
        <taxon>Gloeophyllales</taxon>
        <taxon>Gloeophyllaceae</taxon>
        <taxon>Heliocybe</taxon>
    </lineage>
</organism>
<evidence type="ECO:0000256" key="3">
    <source>
        <dbReference type="ARBA" id="ARBA00023002"/>
    </source>
</evidence>
<dbReference type="EMBL" id="ML213507">
    <property type="protein sequence ID" value="TFK53822.1"/>
    <property type="molecule type" value="Genomic_DNA"/>
</dbReference>
<dbReference type="GO" id="GO:0016491">
    <property type="term" value="F:oxidoreductase activity"/>
    <property type="evidence" value="ECO:0007669"/>
    <property type="project" value="UniProtKB-KW"/>
</dbReference>
<dbReference type="STRING" id="5364.A0A5C3N9A7"/>
<evidence type="ECO:0000313" key="7">
    <source>
        <dbReference type="EMBL" id="TFK53822.1"/>
    </source>
</evidence>
<dbReference type="Proteomes" id="UP000305948">
    <property type="component" value="Unassembled WGS sequence"/>
</dbReference>
<feature type="domain" description="Alcohol dehydrogenase-like N-terminal" evidence="6">
    <location>
        <begin position="29"/>
        <end position="136"/>
    </location>
</feature>
<dbReference type="InterPro" id="IPR013154">
    <property type="entry name" value="ADH-like_N"/>
</dbReference>
<keyword evidence="3" id="KW-0560">Oxidoreductase</keyword>
<evidence type="ECO:0000313" key="8">
    <source>
        <dbReference type="Proteomes" id="UP000305948"/>
    </source>
</evidence>
<dbReference type="PROSITE" id="PS00059">
    <property type="entry name" value="ADH_ZINC"/>
    <property type="match status" value="1"/>
</dbReference>
<dbReference type="InterPro" id="IPR002328">
    <property type="entry name" value="ADH_Zn_CS"/>
</dbReference>
<evidence type="ECO:0000256" key="2">
    <source>
        <dbReference type="ARBA" id="ARBA00022833"/>
    </source>
</evidence>
<keyword evidence="1 4" id="KW-0479">Metal-binding</keyword>